<evidence type="ECO:0000259" key="4">
    <source>
        <dbReference type="PROSITE" id="PS51337"/>
    </source>
</evidence>
<dbReference type="PROSITE" id="PS51337">
    <property type="entry name" value="B12_BINDING_NTER"/>
    <property type="match status" value="1"/>
</dbReference>
<dbReference type="SUPFAM" id="SSF47644">
    <property type="entry name" value="Methionine synthase domain"/>
    <property type="match status" value="1"/>
</dbReference>
<gene>
    <name evidence="5" type="primary">metH_1</name>
    <name evidence="5" type="ORF">NCTC12112_01271</name>
</gene>
<dbReference type="RefSeq" id="WP_005977717.1">
    <property type="nucleotide sequence ID" value="NZ_CABKNW010000002.1"/>
</dbReference>
<evidence type="ECO:0000256" key="2">
    <source>
        <dbReference type="ARBA" id="ARBA00023285"/>
    </source>
</evidence>
<keyword evidence="1" id="KW-0479">Metal-binding</keyword>
<dbReference type="KEGG" id="ful:C4N20_13520"/>
<organism evidence="5 6">
    <name type="scientific">Fusobacterium ulcerans</name>
    <dbReference type="NCBI Taxonomy" id="861"/>
    <lineage>
        <taxon>Bacteria</taxon>
        <taxon>Fusobacteriati</taxon>
        <taxon>Fusobacteriota</taxon>
        <taxon>Fusobacteriia</taxon>
        <taxon>Fusobacteriales</taxon>
        <taxon>Fusobacteriaceae</taxon>
        <taxon>Fusobacterium</taxon>
    </lineage>
</organism>
<dbReference type="Gene3D" id="1.10.1240.10">
    <property type="entry name" value="Methionine synthase domain"/>
    <property type="match status" value="1"/>
</dbReference>
<keyword evidence="2" id="KW-0170">Cobalt</keyword>
<accession>A0AAX2J9C1</accession>
<dbReference type="InterPro" id="IPR036594">
    <property type="entry name" value="Meth_synthase_dom"/>
</dbReference>
<dbReference type="GO" id="GO:0046872">
    <property type="term" value="F:metal ion binding"/>
    <property type="evidence" value="ECO:0007669"/>
    <property type="project" value="UniProtKB-KW"/>
</dbReference>
<dbReference type="Gene3D" id="3.40.50.280">
    <property type="entry name" value="Cobalamin-binding domain"/>
    <property type="match status" value="1"/>
</dbReference>
<dbReference type="GO" id="GO:0008705">
    <property type="term" value="F:methionine synthase activity"/>
    <property type="evidence" value="ECO:0007669"/>
    <property type="project" value="UniProtKB-EC"/>
</dbReference>
<evidence type="ECO:0000259" key="3">
    <source>
        <dbReference type="PROSITE" id="PS51332"/>
    </source>
</evidence>
<keyword evidence="5" id="KW-0489">Methyltransferase</keyword>
<dbReference type="PANTHER" id="PTHR45833">
    <property type="entry name" value="METHIONINE SYNTHASE"/>
    <property type="match status" value="1"/>
</dbReference>
<reference evidence="5 6" key="1">
    <citation type="submission" date="2018-06" db="EMBL/GenBank/DDBJ databases">
        <authorList>
            <consortium name="Pathogen Informatics"/>
            <person name="Doyle S."/>
        </authorList>
    </citation>
    <scope>NUCLEOTIDE SEQUENCE [LARGE SCALE GENOMIC DNA]</scope>
    <source>
        <strain evidence="5 6">NCTC12112</strain>
    </source>
</reference>
<dbReference type="GO" id="GO:0032259">
    <property type="term" value="P:methylation"/>
    <property type="evidence" value="ECO:0007669"/>
    <property type="project" value="UniProtKB-KW"/>
</dbReference>
<dbReference type="GO" id="GO:0050667">
    <property type="term" value="P:homocysteine metabolic process"/>
    <property type="evidence" value="ECO:0007669"/>
    <property type="project" value="TreeGrafter"/>
</dbReference>
<dbReference type="EC" id="2.1.1.13" evidence="5"/>
<feature type="domain" description="B12-binding" evidence="3">
    <location>
        <begin position="87"/>
        <end position="209"/>
    </location>
</feature>
<evidence type="ECO:0000313" key="6">
    <source>
        <dbReference type="Proteomes" id="UP000249008"/>
    </source>
</evidence>
<dbReference type="Pfam" id="PF02310">
    <property type="entry name" value="B12-binding"/>
    <property type="match status" value="1"/>
</dbReference>
<keyword evidence="5" id="KW-0808">Transferase</keyword>
<dbReference type="AlphaFoldDB" id="A0AAX2J9C1"/>
<dbReference type="Proteomes" id="UP000249008">
    <property type="component" value="Chromosome 1"/>
</dbReference>
<dbReference type="InterPro" id="IPR003759">
    <property type="entry name" value="Cbl-bd_cap"/>
</dbReference>
<dbReference type="InterPro" id="IPR006158">
    <property type="entry name" value="Cobalamin-bd"/>
</dbReference>
<evidence type="ECO:0000313" key="5">
    <source>
        <dbReference type="EMBL" id="SQJ02327.1"/>
    </source>
</evidence>
<dbReference type="PANTHER" id="PTHR45833:SF1">
    <property type="entry name" value="METHIONINE SYNTHASE"/>
    <property type="match status" value="1"/>
</dbReference>
<dbReference type="SUPFAM" id="SSF52242">
    <property type="entry name" value="Cobalamin (vitamin B12)-binding domain"/>
    <property type="match status" value="1"/>
</dbReference>
<protein>
    <submittedName>
        <fullName evidence="5">Methionine synthase</fullName>
        <ecNumber evidence="5">2.1.1.13</ecNumber>
    </submittedName>
</protein>
<feature type="domain" description="B12-binding N-terminal" evidence="4">
    <location>
        <begin position="1"/>
        <end position="87"/>
    </location>
</feature>
<dbReference type="SMART" id="SM01018">
    <property type="entry name" value="B12-binding_2"/>
    <property type="match status" value="1"/>
</dbReference>
<dbReference type="GeneID" id="78455840"/>
<name>A0AAX2J9C1_9FUSO</name>
<dbReference type="EMBL" id="LS483487">
    <property type="protein sequence ID" value="SQJ02327.1"/>
    <property type="molecule type" value="Genomic_DNA"/>
</dbReference>
<dbReference type="InterPro" id="IPR036724">
    <property type="entry name" value="Cobalamin-bd_sf"/>
</dbReference>
<dbReference type="InterPro" id="IPR050554">
    <property type="entry name" value="Met_Synthase/Corrinoid"/>
</dbReference>
<dbReference type="PROSITE" id="PS51332">
    <property type="entry name" value="B12_BINDING"/>
    <property type="match status" value="1"/>
</dbReference>
<dbReference type="GO" id="GO:0046653">
    <property type="term" value="P:tetrahydrofolate metabolic process"/>
    <property type="evidence" value="ECO:0007669"/>
    <property type="project" value="TreeGrafter"/>
</dbReference>
<dbReference type="Pfam" id="PF02607">
    <property type="entry name" value="B12-binding_2"/>
    <property type="match status" value="1"/>
</dbReference>
<dbReference type="GO" id="GO:0031419">
    <property type="term" value="F:cobalamin binding"/>
    <property type="evidence" value="ECO:0007669"/>
    <property type="project" value="InterPro"/>
</dbReference>
<dbReference type="GO" id="GO:0005829">
    <property type="term" value="C:cytosol"/>
    <property type="evidence" value="ECO:0007669"/>
    <property type="project" value="TreeGrafter"/>
</dbReference>
<proteinExistence type="predicted"/>
<evidence type="ECO:0000256" key="1">
    <source>
        <dbReference type="ARBA" id="ARBA00022723"/>
    </source>
</evidence>
<sequence>MENILETISAKLIKGESIEELTQEALDKGISPKDILTKSLLEGMTRAGEMFKEKTLTMYDVLESAKNMEKSVKILKPLLRDEDIVKKGKILTASVQGDFHDIGKNLCILMLESNGFQVIDMGVDVPQEKIEECIKKESPDILMLSAMIAPTMEVMKMTIEYLREKGVTKDLKIMVGGAPLTEETAKSMGATYSADAVSAVEVAEKLLNV</sequence>